<keyword evidence="8" id="KW-1185">Reference proteome</keyword>
<feature type="domain" description="P-type ATPase A" evidence="6">
    <location>
        <begin position="74"/>
        <end position="139"/>
    </location>
</feature>
<keyword evidence="3" id="KW-0703">Sarcoplasmic reticulum</keyword>
<dbReference type="SUPFAM" id="SSF81665">
    <property type="entry name" value="Calcium ATPase, transmembrane domain M"/>
    <property type="match status" value="1"/>
</dbReference>
<keyword evidence="5" id="KW-0732">Signal</keyword>
<comment type="caution">
    <text evidence="7">The sequence shown here is derived from an EMBL/GenBank/DDBJ whole genome shotgun (WGS) entry which is preliminary data.</text>
</comment>
<dbReference type="Gene3D" id="1.20.1110.10">
    <property type="entry name" value="Calcium-transporting ATPase, transmembrane domain"/>
    <property type="match status" value="2"/>
</dbReference>
<dbReference type="PANTHER" id="PTHR42861">
    <property type="entry name" value="CALCIUM-TRANSPORTING ATPASE"/>
    <property type="match status" value="1"/>
</dbReference>
<dbReference type="InterPro" id="IPR008250">
    <property type="entry name" value="ATPase_P-typ_transduc_dom_A_sf"/>
</dbReference>
<name>A0ABN7PBP9_TIMPD</name>
<dbReference type="Pfam" id="PF00122">
    <property type="entry name" value="E1-E2_ATPase"/>
    <property type="match status" value="1"/>
</dbReference>
<evidence type="ECO:0000313" key="8">
    <source>
        <dbReference type="Proteomes" id="UP001153148"/>
    </source>
</evidence>
<dbReference type="SUPFAM" id="SSF81653">
    <property type="entry name" value="Calcium ATPase, transduction domain A"/>
    <property type="match status" value="1"/>
</dbReference>
<feature type="non-terminal residue" evidence="7">
    <location>
        <position position="150"/>
    </location>
</feature>
<dbReference type="EC" id="7.2.2.10" evidence="2"/>
<evidence type="ECO:0000313" key="7">
    <source>
        <dbReference type="EMBL" id="CAG2063015.1"/>
    </source>
</evidence>
<dbReference type="EMBL" id="CAJPIN010023742">
    <property type="protein sequence ID" value="CAG2063015.1"/>
    <property type="molecule type" value="Genomic_DNA"/>
</dbReference>
<feature type="signal peptide" evidence="5">
    <location>
        <begin position="1"/>
        <end position="19"/>
    </location>
</feature>
<gene>
    <name evidence="7" type="ORF">TPAB3V08_LOCUS9963</name>
</gene>
<dbReference type="Gene3D" id="2.70.150.10">
    <property type="entry name" value="Calcium-transporting ATPase, cytoplasmic transduction domain A"/>
    <property type="match status" value="1"/>
</dbReference>
<proteinExistence type="predicted"/>
<evidence type="ECO:0000256" key="5">
    <source>
        <dbReference type="SAM" id="SignalP"/>
    </source>
</evidence>
<sequence>FKNPLIMLLLASAFVSVCMKQFDDAVSITVAIIIVVTVAFIQEYRSEKSLEELTKLVPPSCHWFSLRIKAIDLAIDESSFTGETEPASKLTSPVLKNNGHTAKKNIVFMGTLVRCGNGKGIVVNTGEKSEFGEVFKMMQAEEAPKTPLQK</sequence>
<evidence type="ECO:0000259" key="6">
    <source>
        <dbReference type="Pfam" id="PF00122"/>
    </source>
</evidence>
<dbReference type="InterPro" id="IPR023298">
    <property type="entry name" value="ATPase_P-typ_TM_dom_sf"/>
</dbReference>
<evidence type="ECO:0000256" key="2">
    <source>
        <dbReference type="ARBA" id="ARBA00012790"/>
    </source>
</evidence>
<dbReference type="Proteomes" id="UP001153148">
    <property type="component" value="Unassembled WGS sequence"/>
</dbReference>
<evidence type="ECO:0000256" key="1">
    <source>
        <dbReference type="ARBA" id="ARBA00004326"/>
    </source>
</evidence>
<feature type="non-terminal residue" evidence="7">
    <location>
        <position position="1"/>
    </location>
</feature>
<dbReference type="InterPro" id="IPR059000">
    <property type="entry name" value="ATPase_P-type_domA"/>
</dbReference>
<feature type="chain" id="PRO_5045942079" description="P-type Ca(2+) transporter" evidence="5">
    <location>
        <begin position="20"/>
        <end position="150"/>
    </location>
</feature>
<comment type="subcellular location">
    <subcellularLocation>
        <location evidence="1">Sarcoplasmic reticulum membrane</location>
        <topology evidence="1">Multi-pass membrane protein</topology>
    </subcellularLocation>
</comment>
<reference evidence="7" key="1">
    <citation type="submission" date="2021-03" db="EMBL/GenBank/DDBJ databases">
        <authorList>
            <person name="Tran Van P."/>
        </authorList>
    </citation>
    <scope>NUCLEOTIDE SEQUENCE</scope>
</reference>
<protein>
    <recommendedName>
        <fullName evidence="2">P-type Ca(2+) transporter</fullName>
        <ecNumber evidence="2">7.2.2.10</ecNumber>
    </recommendedName>
</protein>
<organism evidence="7 8">
    <name type="scientific">Timema podura</name>
    <name type="common">Walking stick</name>
    <dbReference type="NCBI Taxonomy" id="61482"/>
    <lineage>
        <taxon>Eukaryota</taxon>
        <taxon>Metazoa</taxon>
        <taxon>Ecdysozoa</taxon>
        <taxon>Arthropoda</taxon>
        <taxon>Hexapoda</taxon>
        <taxon>Insecta</taxon>
        <taxon>Pterygota</taxon>
        <taxon>Neoptera</taxon>
        <taxon>Polyneoptera</taxon>
        <taxon>Phasmatodea</taxon>
        <taxon>Timematodea</taxon>
        <taxon>Timematoidea</taxon>
        <taxon>Timematidae</taxon>
        <taxon>Timema</taxon>
    </lineage>
</organism>
<evidence type="ECO:0000256" key="3">
    <source>
        <dbReference type="ARBA" id="ARBA00022951"/>
    </source>
</evidence>
<evidence type="ECO:0000256" key="4">
    <source>
        <dbReference type="ARBA" id="ARBA00048694"/>
    </source>
</evidence>
<comment type="catalytic activity">
    <reaction evidence="4">
        <text>Ca(2+)(in) + ATP + H2O = Ca(2+)(out) + ADP + phosphate + H(+)</text>
        <dbReference type="Rhea" id="RHEA:18105"/>
        <dbReference type="ChEBI" id="CHEBI:15377"/>
        <dbReference type="ChEBI" id="CHEBI:15378"/>
        <dbReference type="ChEBI" id="CHEBI:29108"/>
        <dbReference type="ChEBI" id="CHEBI:30616"/>
        <dbReference type="ChEBI" id="CHEBI:43474"/>
        <dbReference type="ChEBI" id="CHEBI:456216"/>
        <dbReference type="EC" id="7.2.2.10"/>
    </reaction>
</comment>
<accession>A0ABN7PBP9</accession>